<name>A0A1M7ZI20_9HYPH</name>
<sequence length="179" mass="18344">MFILRNEAPADVGAREALLDGAFGPARFLKASERIRKGRLPAEGLALVAEDAAGRLVATVRLWHVSAGGRAALLLGPLAVSPDLQGQGLGATMMRRAMAAAADAGHGAVILVGDPEYYTRFGFSAAPTARLSMPGPTERRRFLACELRPGALQGAAGRIVPTGARIGSVPALPAAAVAA</sequence>
<dbReference type="InterPro" id="IPR016181">
    <property type="entry name" value="Acyl_CoA_acyltransferase"/>
</dbReference>
<accession>A0A1M7ZI20</accession>
<keyword evidence="2" id="KW-0808">Transferase</keyword>
<dbReference type="RefSeq" id="WP_073627629.1">
    <property type="nucleotide sequence ID" value="NZ_FRXO01000003.1"/>
</dbReference>
<dbReference type="Gene3D" id="3.40.630.30">
    <property type="match status" value="1"/>
</dbReference>
<dbReference type="CDD" id="cd04301">
    <property type="entry name" value="NAT_SF"/>
    <property type="match status" value="1"/>
</dbReference>
<dbReference type="EMBL" id="FRXO01000003">
    <property type="protein sequence ID" value="SHO64479.1"/>
    <property type="molecule type" value="Genomic_DNA"/>
</dbReference>
<dbReference type="SUPFAM" id="SSF55729">
    <property type="entry name" value="Acyl-CoA N-acyltransferases (Nat)"/>
    <property type="match status" value="1"/>
</dbReference>
<evidence type="ECO:0000313" key="2">
    <source>
        <dbReference type="EMBL" id="SHO64479.1"/>
    </source>
</evidence>
<dbReference type="AlphaFoldDB" id="A0A1M7ZI20"/>
<protein>
    <submittedName>
        <fullName evidence="2">Predicted N-acetyltransferase YhbS</fullName>
    </submittedName>
</protein>
<dbReference type="OrthoDB" id="9815099at2"/>
<proteinExistence type="predicted"/>
<evidence type="ECO:0000259" key="1">
    <source>
        <dbReference type="PROSITE" id="PS51186"/>
    </source>
</evidence>
<dbReference type="STRING" id="1123029.SAMN02745172_01726"/>
<dbReference type="PROSITE" id="PS51186">
    <property type="entry name" value="GNAT"/>
    <property type="match status" value="1"/>
</dbReference>
<organism evidence="2 3">
    <name type="scientific">Pseudoxanthobacter soli DSM 19599</name>
    <dbReference type="NCBI Taxonomy" id="1123029"/>
    <lineage>
        <taxon>Bacteria</taxon>
        <taxon>Pseudomonadati</taxon>
        <taxon>Pseudomonadota</taxon>
        <taxon>Alphaproteobacteria</taxon>
        <taxon>Hyphomicrobiales</taxon>
        <taxon>Segnochrobactraceae</taxon>
        <taxon>Pseudoxanthobacter</taxon>
    </lineage>
</organism>
<evidence type="ECO:0000313" key="3">
    <source>
        <dbReference type="Proteomes" id="UP000186406"/>
    </source>
</evidence>
<gene>
    <name evidence="2" type="ORF">SAMN02745172_01726</name>
</gene>
<dbReference type="InterPro" id="IPR000182">
    <property type="entry name" value="GNAT_dom"/>
</dbReference>
<keyword evidence="3" id="KW-1185">Reference proteome</keyword>
<feature type="domain" description="N-acetyltransferase" evidence="1">
    <location>
        <begin position="2"/>
        <end position="148"/>
    </location>
</feature>
<dbReference type="Pfam" id="PF13508">
    <property type="entry name" value="Acetyltransf_7"/>
    <property type="match status" value="1"/>
</dbReference>
<dbReference type="GO" id="GO:0016747">
    <property type="term" value="F:acyltransferase activity, transferring groups other than amino-acyl groups"/>
    <property type="evidence" value="ECO:0007669"/>
    <property type="project" value="InterPro"/>
</dbReference>
<reference evidence="2 3" key="1">
    <citation type="submission" date="2016-12" db="EMBL/GenBank/DDBJ databases">
        <authorList>
            <person name="Song W.-J."/>
            <person name="Kurnit D.M."/>
        </authorList>
    </citation>
    <scope>NUCLEOTIDE SEQUENCE [LARGE SCALE GENOMIC DNA]</scope>
    <source>
        <strain evidence="2 3">DSM 19599</strain>
    </source>
</reference>
<dbReference type="Proteomes" id="UP000186406">
    <property type="component" value="Unassembled WGS sequence"/>
</dbReference>